<dbReference type="VEuPathDB" id="FungiDB:F4678DRAFT_474881"/>
<feature type="region of interest" description="Disordered" evidence="1">
    <location>
        <begin position="172"/>
        <end position="232"/>
    </location>
</feature>
<feature type="region of interest" description="Disordered" evidence="1">
    <location>
        <begin position="1"/>
        <end position="130"/>
    </location>
</feature>
<dbReference type="EMBL" id="JANPWZ010000028">
    <property type="protein sequence ID" value="KAJ3580136.1"/>
    <property type="molecule type" value="Genomic_DNA"/>
</dbReference>
<feature type="compositionally biased region" description="Basic and acidic residues" evidence="1">
    <location>
        <begin position="98"/>
        <end position="124"/>
    </location>
</feature>
<keyword evidence="3" id="KW-1185">Reference proteome</keyword>
<accession>A0A9W8TSG1</accession>
<feature type="compositionally biased region" description="Pro residues" evidence="1">
    <location>
        <begin position="64"/>
        <end position="81"/>
    </location>
</feature>
<evidence type="ECO:0000313" key="2">
    <source>
        <dbReference type="EMBL" id="KAJ3580136.1"/>
    </source>
</evidence>
<dbReference type="Proteomes" id="UP001148614">
    <property type="component" value="Unassembled WGS sequence"/>
</dbReference>
<proteinExistence type="predicted"/>
<feature type="compositionally biased region" description="Polar residues" evidence="1">
    <location>
        <begin position="35"/>
        <end position="54"/>
    </location>
</feature>
<reference evidence="2" key="1">
    <citation type="submission" date="2022-07" db="EMBL/GenBank/DDBJ databases">
        <title>Genome Sequence of Xylaria arbuscula.</title>
        <authorList>
            <person name="Buettner E."/>
        </authorList>
    </citation>
    <scope>NUCLEOTIDE SEQUENCE</scope>
    <source>
        <strain evidence="2">VT107</strain>
    </source>
</reference>
<organism evidence="2 3">
    <name type="scientific">Xylaria arbuscula</name>
    <dbReference type="NCBI Taxonomy" id="114810"/>
    <lineage>
        <taxon>Eukaryota</taxon>
        <taxon>Fungi</taxon>
        <taxon>Dikarya</taxon>
        <taxon>Ascomycota</taxon>
        <taxon>Pezizomycotina</taxon>
        <taxon>Sordariomycetes</taxon>
        <taxon>Xylariomycetidae</taxon>
        <taxon>Xylariales</taxon>
        <taxon>Xylariaceae</taxon>
        <taxon>Xylaria</taxon>
    </lineage>
</organism>
<protein>
    <submittedName>
        <fullName evidence="2">Uncharacterized protein</fullName>
    </submittedName>
</protein>
<name>A0A9W8TSG1_9PEZI</name>
<comment type="caution">
    <text evidence="2">The sequence shown here is derived from an EMBL/GenBank/DDBJ whole genome shotgun (WGS) entry which is preliminary data.</text>
</comment>
<evidence type="ECO:0000313" key="3">
    <source>
        <dbReference type="Proteomes" id="UP001148614"/>
    </source>
</evidence>
<dbReference type="AlphaFoldDB" id="A0A9W8TSG1"/>
<evidence type="ECO:0000256" key="1">
    <source>
        <dbReference type="SAM" id="MobiDB-lite"/>
    </source>
</evidence>
<sequence length="315" mass="35358">MEIPSRYSPREPGGPPPAIYIQESSRFDKSGRFGHTQSQASNFAPSSIPMSIPNSHRIAEDDAPPPLPPPKFLPGFGPPAPANHERIPSIDSTASWDGSRRDSDGDHLRFRKQEVRPHQRDEGYHSMNSTFSSIGSQDSFPKKLFMSHNISQFNKSAASDYDSHLLKKLDSRRAFDNRSPPRRSGLAMSLDQNQPDPLRHTNVPQLSLPLRLNSHHTTDPSSRFTESPIHAATSSPRVAPYYSVAGPEYRSPVELPDIDRSPRYRARRNNSDDATMSIHSGYDNIEDSDFPMEETSGIKRLRVATALEEDHRPRD</sequence>
<gene>
    <name evidence="2" type="ORF">NPX13_g428</name>
</gene>